<dbReference type="AlphaFoldDB" id="A0A6H5J140"/>
<organism evidence="1 3">
    <name type="scientific">Trichogramma brassicae</name>
    <dbReference type="NCBI Taxonomy" id="86971"/>
    <lineage>
        <taxon>Eukaryota</taxon>
        <taxon>Metazoa</taxon>
        <taxon>Ecdysozoa</taxon>
        <taxon>Arthropoda</taxon>
        <taxon>Hexapoda</taxon>
        <taxon>Insecta</taxon>
        <taxon>Pterygota</taxon>
        <taxon>Neoptera</taxon>
        <taxon>Endopterygota</taxon>
        <taxon>Hymenoptera</taxon>
        <taxon>Apocrita</taxon>
        <taxon>Proctotrupomorpha</taxon>
        <taxon>Chalcidoidea</taxon>
        <taxon>Trichogrammatidae</taxon>
        <taxon>Trichogramma</taxon>
    </lineage>
</organism>
<dbReference type="EMBL" id="CADCXV010001338">
    <property type="protein sequence ID" value="CAB0043694.1"/>
    <property type="molecule type" value="Genomic_DNA"/>
</dbReference>
<sequence length="72" mass="8171">KVSNWQHLVNASLSKHQVVFNITSMSFLLEFLSKYDFANQEIGNFVDKMDSYTSMVKYLAGAPTTEIGYLTT</sequence>
<evidence type="ECO:0000313" key="1">
    <source>
        <dbReference type="EMBL" id="CAB0043694.1"/>
    </source>
</evidence>
<protein>
    <submittedName>
        <fullName evidence="1">Uncharacterized protein</fullName>
    </submittedName>
</protein>
<dbReference type="Proteomes" id="UP000479190">
    <property type="component" value="Unassembled WGS sequence"/>
</dbReference>
<reference evidence="1 3" key="1">
    <citation type="submission" date="2020-02" db="EMBL/GenBank/DDBJ databases">
        <authorList>
            <person name="Ferguson B K."/>
        </authorList>
    </citation>
    <scope>NUCLEOTIDE SEQUENCE [LARGE SCALE GENOMIC DNA]</scope>
</reference>
<keyword evidence="3" id="KW-1185">Reference proteome</keyword>
<evidence type="ECO:0000313" key="2">
    <source>
        <dbReference type="EMBL" id="CAB0043695.1"/>
    </source>
</evidence>
<evidence type="ECO:0000313" key="3">
    <source>
        <dbReference type="Proteomes" id="UP000479190"/>
    </source>
</evidence>
<accession>A0A6H5J140</accession>
<gene>
    <name evidence="1" type="ORF">TBRA_LOCUS15282</name>
    <name evidence="2" type="ORF">TBRA_LOCUS15283</name>
</gene>
<feature type="non-terminal residue" evidence="1">
    <location>
        <position position="72"/>
    </location>
</feature>
<dbReference type="EMBL" id="CADCXV010001338">
    <property type="protein sequence ID" value="CAB0043695.1"/>
    <property type="molecule type" value="Genomic_DNA"/>
</dbReference>
<name>A0A6H5J140_9HYME</name>
<proteinExistence type="predicted"/>
<feature type="non-terminal residue" evidence="1">
    <location>
        <position position="1"/>
    </location>
</feature>